<dbReference type="Pfam" id="PF03592">
    <property type="entry name" value="Terminase_2"/>
    <property type="match status" value="1"/>
</dbReference>
<keyword evidence="5" id="KW-1185">Reference proteome</keyword>
<dbReference type="InterPro" id="IPR052404">
    <property type="entry name" value="SPP1-like_terminase"/>
</dbReference>
<dbReference type="Proteomes" id="UP001469365">
    <property type="component" value="Unassembled WGS sequence"/>
</dbReference>
<dbReference type="Gene3D" id="1.10.10.1400">
    <property type="entry name" value="Terminase, small subunit, N-terminal DNA-binding domain, HTH motif"/>
    <property type="match status" value="1"/>
</dbReference>
<dbReference type="EMBL" id="JBBPCC010000006">
    <property type="protein sequence ID" value="MEK8128680.1"/>
    <property type="molecule type" value="Genomic_DNA"/>
</dbReference>
<evidence type="ECO:0000256" key="3">
    <source>
        <dbReference type="SAM" id="MobiDB-lite"/>
    </source>
</evidence>
<dbReference type="RefSeq" id="WP_341415755.1">
    <property type="nucleotide sequence ID" value="NZ_JBBPCC010000006.1"/>
</dbReference>
<keyword evidence="1" id="KW-1188">Viral release from host cell</keyword>
<dbReference type="PANTHER" id="PTHR41328">
    <property type="entry name" value="TERMINASE SMALL SUBUNIT-RELATED"/>
    <property type="match status" value="1"/>
</dbReference>
<name>A0ABU9DII7_9BACL</name>
<sequence>MSHDWEAIQREYETTEATLAEVAERHGLKLPTIKSRKQRQGWAKGKDASPAKKVASKRASKDAPEDAKMHPLKMDADDDSGGSETRALTPKQEMFVAEFLVDLNATRAAIRAGYSERNADKIGSELLGKTRVRAAIDKAKLERQQRTKITADMVLQRWWDIASADPNELMHLRRVCCRYCFGTNHEFQWINESEYKEYSSAEIAKAKEEDRTPVMPSNEGGYGFDGTLRPHPKCPRCFGEGRVDLHLVDTKQASPQGRVLYAGVKQTQTGIEIRTRDQDKAMELIARHLGMFDQHRQRMDEKKLEILKAKLEHDMKSGEFGETDNGTIDSLMDAIQRSAYAIKERESDGLPDVRGKDDPVHPQSD</sequence>
<feature type="compositionally biased region" description="Basic and acidic residues" evidence="3">
    <location>
        <begin position="59"/>
        <end position="75"/>
    </location>
</feature>
<organism evidence="4 5">
    <name type="scientific">Paenibacillus filicis</name>
    <dbReference type="NCBI Taxonomy" id="669464"/>
    <lineage>
        <taxon>Bacteria</taxon>
        <taxon>Bacillati</taxon>
        <taxon>Bacillota</taxon>
        <taxon>Bacilli</taxon>
        <taxon>Bacillales</taxon>
        <taxon>Paenibacillaceae</taxon>
        <taxon>Paenibacillus</taxon>
    </lineage>
</organism>
<keyword evidence="2" id="KW-0231">Viral genome packaging</keyword>
<evidence type="ECO:0000256" key="2">
    <source>
        <dbReference type="ARBA" id="ARBA00023219"/>
    </source>
</evidence>
<evidence type="ECO:0000313" key="4">
    <source>
        <dbReference type="EMBL" id="MEK8128680.1"/>
    </source>
</evidence>
<dbReference type="PANTHER" id="PTHR41328:SF2">
    <property type="entry name" value="TERMINASE SMALL SUBUNIT"/>
    <property type="match status" value="1"/>
</dbReference>
<dbReference type="InterPro" id="IPR038713">
    <property type="entry name" value="Terminase_Gp1_N_sf"/>
</dbReference>
<feature type="region of interest" description="Disordered" evidence="3">
    <location>
        <begin position="343"/>
        <end position="365"/>
    </location>
</feature>
<protein>
    <submittedName>
        <fullName evidence="4">Terminase small subunit</fullName>
    </submittedName>
</protein>
<gene>
    <name evidence="4" type="ORF">WMW72_12255</name>
</gene>
<feature type="region of interest" description="Disordered" evidence="3">
    <location>
        <begin position="23"/>
        <end position="86"/>
    </location>
</feature>
<evidence type="ECO:0000256" key="1">
    <source>
        <dbReference type="ARBA" id="ARBA00022612"/>
    </source>
</evidence>
<proteinExistence type="predicted"/>
<evidence type="ECO:0000313" key="5">
    <source>
        <dbReference type="Proteomes" id="UP001469365"/>
    </source>
</evidence>
<reference evidence="4 5" key="1">
    <citation type="submission" date="2024-04" db="EMBL/GenBank/DDBJ databases">
        <title>draft genome sequnece of Paenibacillus filicis.</title>
        <authorList>
            <person name="Kim D.-U."/>
        </authorList>
    </citation>
    <scope>NUCLEOTIDE SEQUENCE [LARGE SCALE GENOMIC DNA]</scope>
    <source>
        <strain evidence="4 5">KACC14197</strain>
    </source>
</reference>
<dbReference type="InterPro" id="IPR005335">
    <property type="entry name" value="Terminase_ssu"/>
</dbReference>
<accession>A0ABU9DII7</accession>
<comment type="caution">
    <text evidence="4">The sequence shown here is derived from an EMBL/GenBank/DDBJ whole genome shotgun (WGS) entry which is preliminary data.</text>
</comment>